<dbReference type="Proteomes" id="UP001552479">
    <property type="component" value="Unassembled WGS sequence"/>
</dbReference>
<protein>
    <recommendedName>
        <fullName evidence="4">Proteinase inhibitor I42 chagasin domain-containing protein</fullName>
    </recommendedName>
</protein>
<gene>
    <name evidence="2" type="ORF">AB0L03_27850</name>
</gene>
<dbReference type="EMBL" id="JBFASG010000036">
    <property type="protein sequence ID" value="MEV4926591.1"/>
    <property type="molecule type" value="Genomic_DNA"/>
</dbReference>
<organism evidence="2 3">
    <name type="scientific">Streptomyces roseoverticillatus</name>
    <dbReference type="NCBI Taxonomy" id="66429"/>
    <lineage>
        <taxon>Bacteria</taxon>
        <taxon>Bacillati</taxon>
        <taxon>Actinomycetota</taxon>
        <taxon>Actinomycetes</taxon>
        <taxon>Kitasatosporales</taxon>
        <taxon>Streptomycetaceae</taxon>
        <taxon>Streptomyces</taxon>
    </lineage>
</organism>
<evidence type="ECO:0000313" key="2">
    <source>
        <dbReference type="EMBL" id="MEV4926591.1"/>
    </source>
</evidence>
<proteinExistence type="predicted"/>
<evidence type="ECO:0000313" key="3">
    <source>
        <dbReference type="Proteomes" id="UP001552479"/>
    </source>
</evidence>
<reference evidence="2 3" key="1">
    <citation type="submission" date="2024-06" db="EMBL/GenBank/DDBJ databases">
        <title>The Natural Products Discovery Center: Release of the First 8490 Sequenced Strains for Exploring Actinobacteria Biosynthetic Diversity.</title>
        <authorList>
            <person name="Kalkreuter E."/>
            <person name="Kautsar S.A."/>
            <person name="Yang D."/>
            <person name="Bader C.D."/>
            <person name="Teijaro C.N."/>
            <person name="Fluegel L."/>
            <person name="Davis C.M."/>
            <person name="Simpson J.R."/>
            <person name="Lauterbach L."/>
            <person name="Steele A.D."/>
            <person name="Gui C."/>
            <person name="Meng S."/>
            <person name="Li G."/>
            <person name="Viehrig K."/>
            <person name="Ye F."/>
            <person name="Su P."/>
            <person name="Kiefer A.F."/>
            <person name="Nichols A."/>
            <person name="Cepeda A.J."/>
            <person name="Yan W."/>
            <person name="Fan B."/>
            <person name="Jiang Y."/>
            <person name="Adhikari A."/>
            <person name="Zheng C.-J."/>
            <person name="Schuster L."/>
            <person name="Cowan T.M."/>
            <person name="Smanski M.J."/>
            <person name="Chevrette M.G."/>
            <person name="De Carvalho L.P.S."/>
            <person name="Shen B."/>
        </authorList>
    </citation>
    <scope>NUCLEOTIDE SEQUENCE [LARGE SCALE GENOMIC DNA]</scope>
    <source>
        <strain evidence="2 3">NPDC053791</strain>
    </source>
</reference>
<keyword evidence="3" id="KW-1185">Reference proteome</keyword>
<accession>A0ABV3J3F7</accession>
<evidence type="ECO:0000256" key="1">
    <source>
        <dbReference type="SAM" id="SignalP"/>
    </source>
</evidence>
<feature type="chain" id="PRO_5045728994" description="Proteinase inhibitor I42 chagasin domain-containing protein" evidence="1">
    <location>
        <begin position="27"/>
        <end position="135"/>
    </location>
</feature>
<evidence type="ECO:0008006" key="4">
    <source>
        <dbReference type="Google" id="ProtNLM"/>
    </source>
</evidence>
<comment type="caution">
    <text evidence="2">The sequence shown here is derived from an EMBL/GenBank/DDBJ whole genome shotgun (WGS) entry which is preliminary data.</text>
</comment>
<dbReference type="RefSeq" id="WP_366089972.1">
    <property type="nucleotide sequence ID" value="NZ_JBFASG010000036.1"/>
</dbReference>
<keyword evidence="1" id="KW-0732">Signal</keyword>
<feature type="signal peptide" evidence="1">
    <location>
        <begin position="1"/>
        <end position="26"/>
    </location>
</feature>
<name>A0ABV3J3F7_9ACTN</name>
<sequence length="135" mass="14210">MKTSKFCAVPLAAALVIAMVTATAQAAAPAATLVVLTNADRGRTVTTAVGDDVEVRLTGYRERGLTWSWSLPQADSPDVLKRTAGTVTPAGDARAVFHAQHLGTGKLTATRKCRPDPGKVCPLVVMPWKVTVDVK</sequence>